<keyword evidence="2" id="KW-0560">Oxidoreductase</keyword>
<name>A0A5K1K4U7_9APHY</name>
<dbReference type="GO" id="GO:0004784">
    <property type="term" value="F:superoxide dismutase activity"/>
    <property type="evidence" value="ECO:0007669"/>
    <property type="project" value="UniProtKB-EC"/>
</dbReference>
<evidence type="ECO:0000313" key="2">
    <source>
        <dbReference type="EMBL" id="VWP00976.1"/>
    </source>
</evidence>
<sequence length="160" mass="17625">MARQAEELAAAQARATDAEAQATAAAEAQVTAVAQAVADVQAQAQAQAQATAAVVQANAQADATPQTEELIPKPDEARFNINDAMQLSRQDFLTVRATIHNLVKSTQLNWHEDFRNLDPTQLGYLFKAARKEHPVLRRYVNNWATAAIARTYMQNMRKHT</sequence>
<accession>A0A5K1K4U7</accession>
<proteinExistence type="predicted"/>
<feature type="compositionally biased region" description="Low complexity" evidence="1">
    <location>
        <begin position="7"/>
        <end position="23"/>
    </location>
</feature>
<gene>
    <name evidence="2" type="primary">Q9C0N4</name>
</gene>
<dbReference type="EMBL" id="LR728999">
    <property type="protein sequence ID" value="VWP00976.1"/>
    <property type="molecule type" value="Genomic_DNA"/>
</dbReference>
<evidence type="ECO:0000256" key="1">
    <source>
        <dbReference type="SAM" id="MobiDB-lite"/>
    </source>
</evidence>
<reference evidence="2" key="1">
    <citation type="submission" date="2019-10" db="EMBL/GenBank/DDBJ databases">
        <authorList>
            <person name="Nor Muhammad N."/>
        </authorList>
    </citation>
    <scope>NUCLEOTIDE SEQUENCE</scope>
</reference>
<feature type="region of interest" description="Disordered" evidence="1">
    <location>
        <begin position="1"/>
        <end position="23"/>
    </location>
</feature>
<dbReference type="AlphaFoldDB" id="A0A5K1K4U7"/>
<organism evidence="2">
    <name type="scientific">Ganoderma boninense</name>
    <dbReference type="NCBI Taxonomy" id="34458"/>
    <lineage>
        <taxon>Eukaryota</taxon>
        <taxon>Fungi</taxon>
        <taxon>Dikarya</taxon>
        <taxon>Basidiomycota</taxon>
        <taxon>Agaricomycotina</taxon>
        <taxon>Agaricomycetes</taxon>
        <taxon>Polyporales</taxon>
        <taxon>Polyporaceae</taxon>
        <taxon>Ganoderma</taxon>
    </lineage>
</organism>
<dbReference type="EC" id="1.15.1.1" evidence="2"/>
<protein>
    <submittedName>
        <fullName evidence="2">Superoxide dismutase [Cu-Zn] (EC)</fullName>
        <ecNumber evidence="2">1.15.1.1</ecNumber>
    </submittedName>
</protein>